<feature type="compositionally biased region" description="Basic and acidic residues" evidence="1">
    <location>
        <begin position="144"/>
        <end position="161"/>
    </location>
</feature>
<protein>
    <submittedName>
        <fullName evidence="2">DUF6557 family protein</fullName>
    </submittedName>
</protein>
<dbReference type="Pfam" id="PF20194">
    <property type="entry name" value="DUF6557"/>
    <property type="match status" value="1"/>
</dbReference>
<dbReference type="Proteomes" id="UP001262889">
    <property type="component" value="Unassembled WGS sequence"/>
</dbReference>
<evidence type="ECO:0000313" key="3">
    <source>
        <dbReference type="Proteomes" id="UP001262889"/>
    </source>
</evidence>
<dbReference type="EMBL" id="JAVRHQ010000008">
    <property type="protein sequence ID" value="MDT0642801.1"/>
    <property type="molecule type" value="Genomic_DNA"/>
</dbReference>
<evidence type="ECO:0000256" key="1">
    <source>
        <dbReference type="SAM" id="MobiDB-lite"/>
    </source>
</evidence>
<dbReference type="InterPro" id="IPR046687">
    <property type="entry name" value="DUF6557"/>
</dbReference>
<accession>A0ABU3C8X7</accession>
<keyword evidence="3" id="KW-1185">Reference proteome</keyword>
<feature type="region of interest" description="Disordered" evidence="1">
    <location>
        <begin position="143"/>
        <end position="180"/>
    </location>
</feature>
<comment type="caution">
    <text evidence="2">The sequence shown here is derived from an EMBL/GenBank/DDBJ whole genome shotgun (WGS) entry which is preliminary data.</text>
</comment>
<dbReference type="RefSeq" id="WP_311534432.1">
    <property type="nucleotide sequence ID" value="NZ_JAVRHQ010000008.1"/>
</dbReference>
<proteinExistence type="predicted"/>
<feature type="compositionally biased region" description="Acidic residues" evidence="1">
    <location>
        <begin position="162"/>
        <end position="180"/>
    </location>
</feature>
<gene>
    <name evidence="2" type="ORF">RM553_08160</name>
</gene>
<name>A0ABU3C8X7_9FLAO</name>
<evidence type="ECO:0000313" key="2">
    <source>
        <dbReference type="EMBL" id="MDT0642801.1"/>
    </source>
</evidence>
<reference evidence="2 3" key="1">
    <citation type="submission" date="2023-09" db="EMBL/GenBank/DDBJ databases">
        <authorList>
            <person name="Rey-Velasco X."/>
        </authorList>
    </citation>
    <scope>NUCLEOTIDE SEQUENCE [LARGE SCALE GENOMIC DNA]</scope>
    <source>
        <strain evidence="2 3">F363</strain>
    </source>
</reference>
<organism evidence="2 3">
    <name type="scientific">Autumnicola tepida</name>
    <dbReference type="NCBI Taxonomy" id="3075595"/>
    <lineage>
        <taxon>Bacteria</taxon>
        <taxon>Pseudomonadati</taxon>
        <taxon>Bacteroidota</taxon>
        <taxon>Flavobacteriia</taxon>
        <taxon>Flavobacteriales</taxon>
        <taxon>Flavobacteriaceae</taxon>
        <taxon>Autumnicola</taxon>
    </lineage>
</organism>
<sequence length="180" mass="21348">MTLKQLLQNNFWLSISTILFDLYPGEEKNSEGYEDVYANLLMMNPEETDMTIVVKTVFDHFDGSAYVDVSGRYKHPKNEEEEFSQAIEFTPWKKWLGMDINEESLKEFTELEILAHCLYEMTFAGFEEEEVQEQLNNIEQSMGEYEKMTDEEKIENNRSLEDFLDDLMKDEEDEEENKNL</sequence>